<dbReference type="GO" id="GO:0008324">
    <property type="term" value="F:monoatomic cation transmembrane transporter activity"/>
    <property type="evidence" value="ECO:0007669"/>
    <property type="project" value="InterPro"/>
</dbReference>
<evidence type="ECO:0000256" key="7">
    <source>
        <dbReference type="SAM" id="Phobius"/>
    </source>
</evidence>
<dbReference type="EMBL" id="BLJN01000002">
    <property type="protein sequence ID" value="GFE80682.1"/>
    <property type="molecule type" value="Genomic_DNA"/>
</dbReference>
<dbReference type="InterPro" id="IPR006037">
    <property type="entry name" value="RCK_C"/>
</dbReference>
<feature type="transmembrane region" description="Helical" evidence="7">
    <location>
        <begin position="56"/>
        <end position="75"/>
    </location>
</feature>
<dbReference type="SUPFAM" id="SSF116726">
    <property type="entry name" value="TrkA C-terminal domain-like"/>
    <property type="match status" value="2"/>
</dbReference>
<protein>
    <submittedName>
        <fullName evidence="9">Permease</fullName>
    </submittedName>
</protein>
<reference evidence="10" key="1">
    <citation type="submission" date="2020-01" db="EMBL/GenBank/DDBJ databases">
        <title>'Steroidobacter agaridevorans' sp. nov., agar-degrading bacteria isolated from rhizosphere soils.</title>
        <authorList>
            <person name="Ikenaga M."/>
            <person name="Kataoka M."/>
            <person name="Murouchi A."/>
            <person name="Katsuragi S."/>
            <person name="Sakai M."/>
        </authorList>
    </citation>
    <scope>NUCLEOTIDE SEQUENCE [LARGE SCALE GENOMIC DNA]</scope>
    <source>
        <strain evidence="10">YU21-B</strain>
    </source>
</reference>
<proteinExistence type="predicted"/>
<evidence type="ECO:0000259" key="8">
    <source>
        <dbReference type="PROSITE" id="PS51202"/>
    </source>
</evidence>
<evidence type="ECO:0000256" key="3">
    <source>
        <dbReference type="ARBA" id="ARBA00022692"/>
    </source>
</evidence>
<feature type="domain" description="RCK C-terminal" evidence="8">
    <location>
        <begin position="297"/>
        <end position="382"/>
    </location>
</feature>
<comment type="caution">
    <text evidence="9">The sequence shown here is derived from an EMBL/GenBank/DDBJ whole genome shotgun (WGS) entry which is preliminary data.</text>
</comment>
<keyword evidence="2" id="KW-0813">Transport</keyword>
<gene>
    <name evidence="9" type="ORF">GCM10011487_26820</name>
</gene>
<dbReference type="PANTHER" id="PTHR43652:SF2">
    <property type="entry name" value="BASIC AMINO ACID ANTIPORTER YFCC-RELATED"/>
    <property type="match status" value="1"/>
</dbReference>
<organism evidence="9 10">
    <name type="scientific">Steroidobacter agaridevorans</name>
    <dbReference type="NCBI Taxonomy" id="2695856"/>
    <lineage>
        <taxon>Bacteria</taxon>
        <taxon>Pseudomonadati</taxon>
        <taxon>Pseudomonadota</taxon>
        <taxon>Gammaproteobacteria</taxon>
        <taxon>Steroidobacterales</taxon>
        <taxon>Steroidobacteraceae</taxon>
        <taxon>Steroidobacter</taxon>
    </lineage>
</organism>
<dbReference type="PANTHER" id="PTHR43652">
    <property type="entry name" value="BASIC AMINO ACID ANTIPORTER YFCC-RELATED"/>
    <property type="match status" value="1"/>
</dbReference>
<dbReference type="GO" id="GO:0006813">
    <property type="term" value="P:potassium ion transport"/>
    <property type="evidence" value="ECO:0007669"/>
    <property type="project" value="InterPro"/>
</dbReference>
<dbReference type="InterPro" id="IPR004680">
    <property type="entry name" value="Cit_transptr-like_dom"/>
</dbReference>
<keyword evidence="3 7" id="KW-0812">Transmembrane</keyword>
<feature type="domain" description="RCK C-terminal" evidence="8">
    <location>
        <begin position="207"/>
        <end position="291"/>
    </location>
</feature>
<feature type="transmembrane region" description="Helical" evidence="7">
    <location>
        <begin position="486"/>
        <end position="517"/>
    </location>
</feature>
<evidence type="ECO:0000256" key="4">
    <source>
        <dbReference type="ARBA" id="ARBA00022737"/>
    </source>
</evidence>
<dbReference type="Pfam" id="PF03600">
    <property type="entry name" value="CitMHS"/>
    <property type="match status" value="1"/>
</dbReference>
<evidence type="ECO:0000256" key="5">
    <source>
        <dbReference type="ARBA" id="ARBA00022989"/>
    </source>
</evidence>
<dbReference type="Pfam" id="PF02080">
    <property type="entry name" value="TrkA_C"/>
    <property type="match status" value="2"/>
</dbReference>
<comment type="subcellular location">
    <subcellularLocation>
        <location evidence="1">Membrane</location>
        <topology evidence="1">Multi-pass membrane protein</topology>
    </subcellularLocation>
</comment>
<keyword evidence="10" id="KW-1185">Reference proteome</keyword>
<dbReference type="InterPro" id="IPR036721">
    <property type="entry name" value="RCK_C_sf"/>
</dbReference>
<evidence type="ECO:0000313" key="9">
    <source>
        <dbReference type="EMBL" id="GFE80682.1"/>
    </source>
</evidence>
<feature type="transmembrane region" description="Helical" evidence="7">
    <location>
        <begin position="30"/>
        <end position="49"/>
    </location>
</feature>
<accession>A0A829YDE6</accession>
<evidence type="ECO:0000256" key="2">
    <source>
        <dbReference type="ARBA" id="ARBA00022448"/>
    </source>
</evidence>
<name>A0A829YDE6_9GAMM</name>
<feature type="transmembrane region" description="Helical" evidence="7">
    <location>
        <begin position="445"/>
        <end position="466"/>
    </location>
</feature>
<dbReference type="GO" id="GO:0005886">
    <property type="term" value="C:plasma membrane"/>
    <property type="evidence" value="ECO:0007669"/>
    <property type="project" value="TreeGrafter"/>
</dbReference>
<feature type="transmembrane region" description="Helical" evidence="7">
    <location>
        <begin position="7"/>
        <end position="24"/>
    </location>
</feature>
<dbReference type="AlphaFoldDB" id="A0A829YDE6"/>
<dbReference type="PROSITE" id="PS51202">
    <property type="entry name" value="RCK_C"/>
    <property type="match status" value="2"/>
</dbReference>
<evidence type="ECO:0000256" key="1">
    <source>
        <dbReference type="ARBA" id="ARBA00004141"/>
    </source>
</evidence>
<feature type="transmembrane region" description="Helical" evidence="7">
    <location>
        <begin position="95"/>
        <end position="122"/>
    </location>
</feature>
<feature type="transmembrane region" description="Helical" evidence="7">
    <location>
        <begin position="134"/>
        <end position="152"/>
    </location>
</feature>
<dbReference type="RefSeq" id="WP_161812337.1">
    <property type="nucleotide sequence ID" value="NZ_BLJN01000002.1"/>
</dbReference>
<keyword evidence="6 7" id="KW-0472">Membrane</keyword>
<evidence type="ECO:0000256" key="6">
    <source>
        <dbReference type="ARBA" id="ARBA00023136"/>
    </source>
</evidence>
<dbReference type="Proteomes" id="UP000445000">
    <property type="component" value="Unassembled WGS sequence"/>
</dbReference>
<dbReference type="InterPro" id="IPR051679">
    <property type="entry name" value="DASS-Related_Transporters"/>
</dbReference>
<feature type="transmembrane region" description="Helical" evidence="7">
    <location>
        <begin position="172"/>
        <end position="196"/>
    </location>
</feature>
<keyword evidence="5 7" id="KW-1133">Transmembrane helix</keyword>
<feature type="transmembrane region" description="Helical" evidence="7">
    <location>
        <begin position="421"/>
        <end position="438"/>
    </location>
</feature>
<keyword evidence="4" id="KW-0677">Repeat</keyword>
<dbReference type="Gene3D" id="3.30.70.1450">
    <property type="entry name" value="Regulator of K+ conductance, C-terminal domain"/>
    <property type="match status" value="2"/>
</dbReference>
<feature type="transmembrane region" description="Helical" evidence="7">
    <location>
        <begin position="568"/>
        <end position="590"/>
    </location>
</feature>
<evidence type="ECO:0000313" key="10">
    <source>
        <dbReference type="Proteomes" id="UP000445000"/>
    </source>
</evidence>
<sequence>MTMAQTQAFAILAGMMVLFVWGRLRYDLVAGLALLAAVLVGVVPYEAAFSGFGDDIVIIVGSALLVSAAVARSGIIEAVLHPLAPKITSTRTQLVLLVTTVTVLSAFVKNIGALAMMLPVAFQMAKRSKTPPSMFLMPMAFGSLLGGLTTLIGTSPNIIVSHLRAEITGAPFAMFDFAPVGVGLAAAGIAFLAIAYRLLPLDRAGAPTLAEAMDIHDYLTEGRVRAASAIAGKTMADLRGSAGPEVVVTAVVRDGQKTSPLPDMVMRENDIVLLQGEPAALQQAVARVGLELEGEDRSMRSDKANEEIGGVEAVIAPDSLLIGQAAGDLALHARFNVNLLAVSRSGQRFADRLRDIQLRAGDIIVLQGSLGDMPALLRDLGCLPLATREIRLGSVRRGVIPIAILAGAMLLAGTGLLPVGLAFFGAALLVVLFGSLSLREAYATVQWPLLVMLGALIPVSEAIRTTGGADLIATWLSNIAHSLPPYAALALIMAAAMALTPFLNNAATVLVMAPIAVSFASRLGFQPDAFLMAVAVGAACDFLTPIGHQCNTLVMGPGGYKFADYARLGAPLSLLVLALGVPLIMITWPLTR</sequence>